<dbReference type="AlphaFoldDB" id="A0A9D3V1M6"/>
<dbReference type="OrthoDB" id="10452384at2759"/>
<comment type="caution">
    <text evidence="2">The sequence shown here is derived from an EMBL/GenBank/DDBJ whole genome shotgun (WGS) entry which is preliminary data.</text>
</comment>
<evidence type="ECO:0000313" key="3">
    <source>
        <dbReference type="Proteomes" id="UP000828251"/>
    </source>
</evidence>
<reference evidence="2 3" key="1">
    <citation type="journal article" date="2021" name="Plant Biotechnol. J.">
        <title>Multi-omics assisted identification of the key and species-specific regulatory components of drought-tolerant mechanisms in Gossypium stocksii.</title>
        <authorList>
            <person name="Yu D."/>
            <person name="Ke L."/>
            <person name="Zhang D."/>
            <person name="Wu Y."/>
            <person name="Sun Y."/>
            <person name="Mei J."/>
            <person name="Sun J."/>
            <person name="Sun Y."/>
        </authorList>
    </citation>
    <scope>NUCLEOTIDE SEQUENCE [LARGE SCALE GENOMIC DNA]</scope>
    <source>
        <strain evidence="3">cv. E1</strain>
        <tissue evidence="2">Leaf</tissue>
    </source>
</reference>
<accession>A0A9D3V1M6</accession>
<evidence type="ECO:0000256" key="1">
    <source>
        <dbReference type="SAM" id="MobiDB-lite"/>
    </source>
</evidence>
<name>A0A9D3V1M6_9ROSI</name>
<feature type="region of interest" description="Disordered" evidence="1">
    <location>
        <begin position="1"/>
        <end position="56"/>
    </location>
</feature>
<sequence length="99" mass="11221">MAANLSCGTNESWKDKLMGNSADGEKPQKEEKDAKSRRKETSMVLEEDKPPKRATMLQEEVEAEKYVMGMIVERSQWKKARMTVVKADGVVEANMERKG</sequence>
<gene>
    <name evidence="2" type="ORF">J1N35_031274</name>
</gene>
<evidence type="ECO:0000313" key="2">
    <source>
        <dbReference type="EMBL" id="KAH1066287.1"/>
    </source>
</evidence>
<protein>
    <submittedName>
        <fullName evidence="2">Uncharacterized protein</fullName>
    </submittedName>
</protein>
<keyword evidence="3" id="KW-1185">Reference proteome</keyword>
<feature type="compositionally biased region" description="Basic and acidic residues" evidence="1">
    <location>
        <begin position="12"/>
        <end position="34"/>
    </location>
</feature>
<organism evidence="2 3">
    <name type="scientific">Gossypium stocksii</name>
    <dbReference type="NCBI Taxonomy" id="47602"/>
    <lineage>
        <taxon>Eukaryota</taxon>
        <taxon>Viridiplantae</taxon>
        <taxon>Streptophyta</taxon>
        <taxon>Embryophyta</taxon>
        <taxon>Tracheophyta</taxon>
        <taxon>Spermatophyta</taxon>
        <taxon>Magnoliopsida</taxon>
        <taxon>eudicotyledons</taxon>
        <taxon>Gunneridae</taxon>
        <taxon>Pentapetalae</taxon>
        <taxon>rosids</taxon>
        <taxon>malvids</taxon>
        <taxon>Malvales</taxon>
        <taxon>Malvaceae</taxon>
        <taxon>Malvoideae</taxon>
        <taxon>Gossypium</taxon>
    </lineage>
</organism>
<feature type="compositionally biased region" description="Polar residues" evidence="1">
    <location>
        <begin position="1"/>
        <end position="11"/>
    </location>
</feature>
<dbReference type="Proteomes" id="UP000828251">
    <property type="component" value="Unassembled WGS sequence"/>
</dbReference>
<proteinExistence type="predicted"/>
<dbReference type="EMBL" id="JAIQCV010000009">
    <property type="protein sequence ID" value="KAH1066287.1"/>
    <property type="molecule type" value="Genomic_DNA"/>
</dbReference>